<sequence length="406" mass="45010">MHSESPAPASQALCVALQRIIAATGLTVAEVSRQLGCAAATPLDQRLSTGQPAFSRDEIERLAQILQVSAADRVELLRLCAGEANPFIVGNAVPPERFYGRDTQRQTIRHRIGGMVPQSISLIGFRRSGKSSLLNYIHECADAFCGKEQRPLVVPCSLAQSRMQTPGALYEHLRRVIERKTGSSPWRQEENGDPYALDDSLEALRDRGYRLIVLLDEFESLQRRLAAFGDWGNDWRERAGVEGHFALVIASVRPLEEIYQPLGLTSPFGNIFTTAELGPFETATWQQLVRDGFAQSGTSLSDHDFTLLDELAGGLPYYTQLAAYLLWSYRDQQRVRAEFALQAAPRFQELWDDLQPNERAALRHAAGLPGSAAPAPGLLARMQRHGLLRADGRVFSAALAEWMRDS</sequence>
<dbReference type="AlphaFoldDB" id="A0A426TX71"/>
<dbReference type="Gene3D" id="3.40.50.300">
    <property type="entry name" value="P-loop containing nucleotide triphosphate hydrolases"/>
    <property type="match status" value="1"/>
</dbReference>
<gene>
    <name evidence="1" type="ORF">EI684_13615</name>
</gene>
<accession>A0A426TX71</accession>
<protein>
    <submittedName>
        <fullName evidence="1">Uncharacterized protein</fullName>
    </submittedName>
</protein>
<evidence type="ECO:0000313" key="1">
    <source>
        <dbReference type="EMBL" id="RRR70266.1"/>
    </source>
</evidence>
<organism evidence="1 2">
    <name type="scientific">Candidatus Viridilinea halotolerans</name>
    <dbReference type="NCBI Taxonomy" id="2491704"/>
    <lineage>
        <taxon>Bacteria</taxon>
        <taxon>Bacillati</taxon>
        <taxon>Chloroflexota</taxon>
        <taxon>Chloroflexia</taxon>
        <taxon>Chloroflexales</taxon>
        <taxon>Chloroflexineae</taxon>
        <taxon>Oscillochloridaceae</taxon>
        <taxon>Candidatus Viridilinea</taxon>
    </lineage>
</organism>
<dbReference type="Proteomes" id="UP000280307">
    <property type="component" value="Unassembled WGS sequence"/>
</dbReference>
<dbReference type="EMBL" id="RSAS01000539">
    <property type="protein sequence ID" value="RRR70266.1"/>
    <property type="molecule type" value="Genomic_DNA"/>
</dbReference>
<name>A0A426TX71_9CHLR</name>
<dbReference type="InterPro" id="IPR027417">
    <property type="entry name" value="P-loop_NTPase"/>
</dbReference>
<evidence type="ECO:0000313" key="2">
    <source>
        <dbReference type="Proteomes" id="UP000280307"/>
    </source>
</evidence>
<proteinExistence type="predicted"/>
<comment type="caution">
    <text evidence="1">The sequence shown here is derived from an EMBL/GenBank/DDBJ whole genome shotgun (WGS) entry which is preliminary data.</text>
</comment>
<reference evidence="1 2" key="1">
    <citation type="submission" date="2018-12" db="EMBL/GenBank/DDBJ databases">
        <title>Genome Sequence of Candidatus Viridilinea halotolerans isolated from saline sulfide-rich spring.</title>
        <authorList>
            <person name="Grouzdev D.S."/>
            <person name="Burganskaya E.I."/>
            <person name="Krutkina M.S."/>
            <person name="Sukhacheva M.V."/>
            <person name="Gorlenko V.M."/>
        </authorList>
    </citation>
    <scope>NUCLEOTIDE SEQUENCE [LARGE SCALE GENOMIC DNA]</scope>
    <source>
        <strain evidence="1">Chok-6</strain>
    </source>
</reference>
<dbReference type="PANTHER" id="PTHR34301">
    <property type="entry name" value="DNA-BINDING PROTEIN-RELATED"/>
    <property type="match status" value="1"/>
</dbReference>
<dbReference type="SUPFAM" id="SSF52540">
    <property type="entry name" value="P-loop containing nucleoside triphosphate hydrolases"/>
    <property type="match status" value="1"/>
</dbReference>
<dbReference type="PANTHER" id="PTHR34301:SF8">
    <property type="entry name" value="ATPASE DOMAIN-CONTAINING PROTEIN"/>
    <property type="match status" value="1"/>
</dbReference>